<evidence type="ECO:0000313" key="1">
    <source>
        <dbReference type="EMBL" id="CEK97502.1"/>
    </source>
</evidence>
<sequence length="108" mass="12566">MVIHFKSQHAYHLMPAREDIYVLKWSCRFSCTLKVLVQIWAVSFSSQLYFFLVIPRNIARAIEFVHSVILSAGSLQFLLRGKHHMGKPHTMRSILPFRSGRHNNLSSQ</sequence>
<feature type="non-terminal residue" evidence="1">
    <location>
        <position position="108"/>
    </location>
</feature>
<name>A0A0B7BX67_9EUPU</name>
<gene>
    <name evidence="1" type="primary">ORF215969</name>
</gene>
<reference evidence="1" key="1">
    <citation type="submission" date="2014-12" db="EMBL/GenBank/DDBJ databases">
        <title>Insight into the proteome of Arion vulgaris.</title>
        <authorList>
            <person name="Aradska J."/>
            <person name="Bulat T."/>
            <person name="Smidak R."/>
            <person name="Sarate P."/>
            <person name="Gangsoo J."/>
            <person name="Sialana F."/>
            <person name="Bilban M."/>
            <person name="Lubec G."/>
        </authorList>
    </citation>
    <scope>NUCLEOTIDE SEQUENCE</scope>
    <source>
        <tissue evidence="1">Skin</tissue>
    </source>
</reference>
<organism evidence="1">
    <name type="scientific">Arion vulgaris</name>
    <dbReference type="NCBI Taxonomy" id="1028688"/>
    <lineage>
        <taxon>Eukaryota</taxon>
        <taxon>Metazoa</taxon>
        <taxon>Spiralia</taxon>
        <taxon>Lophotrochozoa</taxon>
        <taxon>Mollusca</taxon>
        <taxon>Gastropoda</taxon>
        <taxon>Heterobranchia</taxon>
        <taxon>Euthyneura</taxon>
        <taxon>Panpulmonata</taxon>
        <taxon>Eupulmonata</taxon>
        <taxon>Stylommatophora</taxon>
        <taxon>Helicina</taxon>
        <taxon>Arionoidea</taxon>
        <taxon>Arionidae</taxon>
        <taxon>Arion</taxon>
    </lineage>
</organism>
<protein>
    <submittedName>
        <fullName evidence="1">Uncharacterized protein</fullName>
    </submittedName>
</protein>
<accession>A0A0B7BX67</accession>
<dbReference type="AlphaFoldDB" id="A0A0B7BX67"/>
<proteinExistence type="predicted"/>
<dbReference type="EMBL" id="HACG01050637">
    <property type="protein sequence ID" value="CEK97502.1"/>
    <property type="molecule type" value="Transcribed_RNA"/>
</dbReference>